<protein>
    <submittedName>
        <fullName evidence="2">Urea carboxylase-associated family protein</fullName>
    </submittedName>
</protein>
<accession>A0A9X2PBR8</accession>
<reference evidence="2" key="1">
    <citation type="submission" date="2022-08" db="EMBL/GenBank/DDBJ databases">
        <authorList>
            <person name="Li F."/>
        </authorList>
    </citation>
    <scope>NUCLEOTIDE SEQUENCE</scope>
    <source>
        <strain evidence="2">MQZ15Z-1</strain>
    </source>
</reference>
<evidence type="ECO:0000259" key="1">
    <source>
        <dbReference type="Pfam" id="PF09347"/>
    </source>
</evidence>
<dbReference type="PANTHER" id="PTHR31527">
    <property type="entry name" value="RE64534P"/>
    <property type="match status" value="1"/>
</dbReference>
<dbReference type="RefSeq" id="WP_258732942.1">
    <property type="nucleotide sequence ID" value="NZ_JANTHZ010000004.1"/>
</dbReference>
<dbReference type="Proteomes" id="UP001151088">
    <property type="component" value="Unassembled WGS sequence"/>
</dbReference>
<dbReference type="Pfam" id="PF09347">
    <property type="entry name" value="DUF1989"/>
    <property type="match status" value="1"/>
</dbReference>
<evidence type="ECO:0000313" key="3">
    <source>
        <dbReference type="Proteomes" id="UP001151088"/>
    </source>
</evidence>
<proteinExistence type="predicted"/>
<dbReference type="AlphaFoldDB" id="A0A9X2PBR8"/>
<feature type="domain" description="DUF1989" evidence="1">
    <location>
        <begin position="11"/>
        <end position="173"/>
    </location>
</feature>
<comment type="caution">
    <text evidence="2">The sequence shown here is derived from an EMBL/GenBank/DDBJ whole genome shotgun (WGS) entry which is preliminary data.</text>
</comment>
<keyword evidence="3" id="KW-1185">Reference proteome</keyword>
<dbReference type="EMBL" id="JANTHZ010000004">
    <property type="protein sequence ID" value="MCS0495779.1"/>
    <property type="molecule type" value="Genomic_DNA"/>
</dbReference>
<dbReference type="PANTHER" id="PTHR31527:SF0">
    <property type="entry name" value="RE64534P"/>
    <property type="match status" value="1"/>
</dbReference>
<gene>
    <name evidence="2" type="ORF">NVS89_11765</name>
</gene>
<dbReference type="InterPro" id="IPR018959">
    <property type="entry name" value="DUF1989"/>
</dbReference>
<sequence>MDFEEAGTLVLPAAHGKAICLRAGWRVRVVNPHGTQALDFWAFNAADPSEFLSMDNVRSFNSVAYVEKETALVTTQRRPIVCMTEDTSAGQHDTLLCACNPAIYRELGVKGYHRSCSDNLHEALGEIGWKVPFTPAPLNMFMSVDVRPDGSLDRILPRSKPGAHVELRAEFDAVLVFSNCPQDVTTINGPDRTPRDCVLKILPPADAP</sequence>
<name>A0A9X2PBR8_9HYPH</name>
<organism evidence="2 3">
    <name type="scientific">Ancylobacter mangrovi</name>
    <dbReference type="NCBI Taxonomy" id="2972472"/>
    <lineage>
        <taxon>Bacteria</taxon>
        <taxon>Pseudomonadati</taxon>
        <taxon>Pseudomonadota</taxon>
        <taxon>Alphaproteobacteria</taxon>
        <taxon>Hyphomicrobiales</taxon>
        <taxon>Xanthobacteraceae</taxon>
        <taxon>Ancylobacter</taxon>
    </lineage>
</organism>
<evidence type="ECO:0000313" key="2">
    <source>
        <dbReference type="EMBL" id="MCS0495779.1"/>
    </source>
</evidence>